<dbReference type="RefSeq" id="WP_195032377.1">
    <property type="nucleotide sequence ID" value="NZ_JADLRE010000005.1"/>
</dbReference>
<organism evidence="1 2">
    <name type="scientific">Nocardia abscessus</name>
    <dbReference type="NCBI Taxonomy" id="120957"/>
    <lineage>
        <taxon>Bacteria</taxon>
        <taxon>Bacillati</taxon>
        <taxon>Actinomycetota</taxon>
        <taxon>Actinomycetes</taxon>
        <taxon>Mycobacteriales</taxon>
        <taxon>Nocardiaceae</taxon>
        <taxon>Nocardia</taxon>
    </lineage>
</organism>
<dbReference type="EMBL" id="JADLRE010000005">
    <property type="protein sequence ID" value="MBF6225071.1"/>
    <property type="molecule type" value="Genomic_DNA"/>
</dbReference>
<dbReference type="Proteomes" id="UP000807309">
    <property type="component" value="Unassembled WGS sequence"/>
</dbReference>
<dbReference type="Pfam" id="PF10824">
    <property type="entry name" value="T7SS_ESX_EspC"/>
    <property type="match status" value="1"/>
</dbReference>
<accession>A0ABS0C5S2</accession>
<proteinExistence type="predicted"/>
<name>A0ABS0C5S2_9NOCA</name>
<reference evidence="1 2" key="1">
    <citation type="submission" date="2020-10" db="EMBL/GenBank/DDBJ databases">
        <title>Identification of Nocardia species via Next-generation sequencing and recognition of intraspecies genetic diversity.</title>
        <authorList>
            <person name="Li P."/>
            <person name="Li P."/>
            <person name="Lu B."/>
        </authorList>
    </citation>
    <scope>NUCLEOTIDE SEQUENCE [LARGE SCALE GENOMIC DNA]</scope>
    <source>
        <strain evidence="1 2">N-11</strain>
    </source>
</reference>
<gene>
    <name evidence="1" type="ORF">IU470_08105</name>
</gene>
<evidence type="ECO:0000313" key="1">
    <source>
        <dbReference type="EMBL" id="MBF6225071.1"/>
    </source>
</evidence>
<sequence length="114" mass="11731">MTDGGASASGASISVVPEEVREVGQYTYELAESLQSALRSVAQDVAALLDGGWSGGAATDFSAGWSEVRDGGGQIITALREMAEKLGVSAQTYERRDCTNASALNTSASSLELP</sequence>
<dbReference type="InterPro" id="IPR022536">
    <property type="entry name" value="EspC"/>
</dbReference>
<keyword evidence="2" id="KW-1185">Reference proteome</keyword>
<dbReference type="InterPro" id="IPR036689">
    <property type="entry name" value="ESAT-6-like_sf"/>
</dbReference>
<dbReference type="SUPFAM" id="SSF140453">
    <property type="entry name" value="EsxAB dimer-like"/>
    <property type="match status" value="1"/>
</dbReference>
<evidence type="ECO:0000313" key="2">
    <source>
        <dbReference type="Proteomes" id="UP000807309"/>
    </source>
</evidence>
<dbReference type="InterPro" id="IPR010310">
    <property type="entry name" value="T7SS_ESAT-6-like"/>
</dbReference>
<protein>
    <submittedName>
        <fullName evidence="1">WXG100 family type VII secretion target</fullName>
    </submittedName>
</protein>
<dbReference type="Gene3D" id="1.10.287.1060">
    <property type="entry name" value="ESAT-6-like"/>
    <property type="match status" value="1"/>
</dbReference>
<comment type="caution">
    <text evidence="1">The sequence shown here is derived from an EMBL/GenBank/DDBJ whole genome shotgun (WGS) entry which is preliminary data.</text>
</comment>
<dbReference type="NCBIfam" id="TIGR03930">
    <property type="entry name" value="WXG100_ESAT6"/>
    <property type="match status" value="1"/>
</dbReference>